<feature type="transmembrane region" description="Helical" evidence="7">
    <location>
        <begin position="131"/>
        <end position="149"/>
    </location>
</feature>
<dbReference type="PANTHER" id="PTHR30589:SF0">
    <property type="entry name" value="PHOSPHATIDYLGLYCEROL--PROLIPOPROTEIN DIACYLGLYCERYL TRANSFERASE"/>
    <property type="match status" value="1"/>
</dbReference>
<organism evidence="9 10">
    <name type="scientific">Krasilnikoviella flava</name>
    <dbReference type="NCBI Taxonomy" id="526729"/>
    <lineage>
        <taxon>Bacteria</taxon>
        <taxon>Bacillati</taxon>
        <taxon>Actinomycetota</taxon>
        <taxon>Actinomycetes</taxon>
        <taxon>Micrococcales</taxon>
        <taxon>Promicromonosporaceae</taxon>
        <taxon>Krasilnikoviella</taxon>
    </lineage>
</organism>
<feature type="transmembrane region" description="Helical" evidence="7">
    <location>
        <begin position="226"/>
        <end position="243"/>
    </location>
</feature>
<comment type="function">
    <text evidence="7">Catalyzes the transfer of the diacylglyceryl group from phosphatidylglycerol to the sulfhydryl group of the N-terminal cysteine of a prolipoprotein, the first step in the formation of mature lipoproteins.</text>
</comment>
<evidence type="ECO:0000256" key="8">
    <source>
        <dbReference type="SAM" id="MobiDB-lite"/>
    </source>
</evidence>
<feature type="transmembrane region" description="Helical" evidence="7">
    <location>
        <begin position="28"/>
        <end position="47"/>
    </location>
</feature>
<evidence type="ECO:0000256" key="7">
    <source>
        <dbReference type="HAMAP-Rule" id="MF_01147"/>
    </source>
</evidence>
<evidence type="ECO:0000256" key="3">
    <source>
        <dbReference type="ARBA" id="ARBA00022679"/>
    </source>
</evidence>
<name>A0A1T5JYP2_9MICO</name>
<dbReference type="GO" id="GO:0042158">
    <property type="term" value="P:lipoprotein biosynthetic process"/>
    <property type="evidence" value="ECO:0007669"/>
    <property type="project" value="UniProtKB-UniRule"/>
</dbReference>
<keyword evidence="4 7" id="KW-0812">Transmembrane</keyword>
<dbReference type="GO" id="GO:0005886">
    <property type="term" value="C:plasma membrane"/>
    <property type="evidence" value="ECO:0007669"/>
    <property type="project" value="UniProtKB-SubCell"/>
</dbReference>
<evidence type="ECO:0000313" key="10">
    <source>
        <dbReference type="Proteomes" id="UP000189777"/>
    </source>
</evidence>
<keyword evidence="3 7" id="KW-0808">Transferase</keyword>
<comment type="pathway">
    <text evidence="7">Protein modification; lipoprotein biosynthesis (diacylglyceryl transfer).</text>
</comment>
<comment type="catalytic activity">
    <reaction evidence="7">
        <text>L-cysteinyl-[prolipoprotein] + a 1,2-diacyl-sn-glycero-3-phospho-(1'-sn-glycerol) = an S-1,2-diacyl-sn-glyceryl-L-cysteinyl-[prolipoprotein] + sn-glycerol 1-phosphate + H(+)</text>
        <dbReference type="Rhea" id="RHEA:56712"/>
        <dbReference type="Rhea" id="RHEA-COMP:14679"/>
        <dbReference type="Rhea" id="RHEA-COMP:14680"/>
        <dbReference type="ChEBI" id="CHEBI:15378"/>
        <dbReference type="ChEBI" id="CHEBI:29950"/>
        <dbReference type="ChEBI" id="CHEBI:57685"/>
        <dbReference type="ChEBI" id="CHEBI:64716"/>
        <dbReference type="ChEBI" id="CHEBI:140658"/>
        <dbReference type="EC" id="2.5.1.145"/>
    </reaction>
</comment>
<dbReference type="HAMAP" id="MF_01147">
    <property type="entry name" value="Lgt"/>
    <property type="match status" value="1"/>
</dbReference>
<evidence type="ECO:0000256" key="6">
    <source>
        <dbReference type="ARBA" id="ARBA00023136"/>
    </source>
</evidence>
<feature type="transmembrane region" description="Helical" evidence="7">
    <location>
        <begin position="59"/>
        <end position="81"/>
    </location>
</feature>
<keyword evidence="6 7" id="KW-0472">Membrane</keyword>
<feature type="transmembrane region" description="Helical" evidence="7">
    <location>
        <begin position="101"/>
        <end position="124"/>
    </location>
</feature>
<reference evidence="9 10" key="1">
    <citation type="submission" date="2017-02" db="EMBL/GenBank/DDBJ databases">
        <authorList>
            <person name="Peterson S.W."/>
        </authorList>
    </citation>
    <scope>NUCLEOTIDE SEQUENCE [LARGE SCALE GENOMIC DNA]</scope>
    <source>
        <strain evidence="9 10">DSM 21481</strain>
    </source>
</reference>
<evidence type="ECO:0000256" key="5">
    <source>
        <dbReference type="ARBA" id="ARBA00022989"/>
    </source>
</evidence>
<keyword evidence="2 7" id="KW-1003">Cell membrane</keyword>
<dbReference type="Proteomes" id="UP000189777">
    <property type="component" value="Unassembled WGS sequence"/>
</dbReference>
<dbReference type="NCBIfam" id="TIGR00544">
    <property type="entry name" value="lgt"/>
    <property type="match status" value="1"/>
</dbReference>
<dbReference type="EC" id="2.5.1.145" evidence="7"/>
<feature type="transmembrane region" description="Helical" evidence="7">
    <location>
        <begin position="263"/>
        <end position="283"/>
    </location>
</feature>
<dbReference type="GO" id="GO:0008961">
    <property type="term" value="F:phosphatidylglycerol-prolipoprotein diacylglyceryl transferase activity"/>
    <property type="evidence" value="ECO:0007669"/>
    <property type="project" value="UniProtKB-UniRule"/>
</dbReference>
<dbReference type="InterPro" id="IPR001640">
    <property type="entry name" value="Lgt"/>
</dbReference>
<evidence type="ECO:0000313" key="9">
    <source>
        <dbReference type="EMBL" id="SKC56358.1"/>
    </source>
</evidence>
<sequence>MPAAGGVTTSIPSPDPAWSVLELGPLTIHVYALCLLAGIALATWITHRRLVARGADREVTLDIVMWAVPLGIVVARIYHVLTHLGDYSDGTGPWGYWEWVRVWDGGIAIYGALLGGALGVWIGCRRAGLRFWSFADALAPAMLAAQAVGRLGNYVNQELYGAPTTLPWGLEIDGAVAGFPDETLFHPIFLYEMLWNLVGVALLLLVERAVRRRAELRADAVGEPGYGLRWGRMFALYLIWYGLGRSWLEALRIDPTSNAWLGVPANIWTSFVAVALGVALFVVRGRMHPEPETSVYVPGRSARSATSGDAASGDVTPDDTAASDDAGSSSSAAG</sequence>
<dbReference type="AlphaFoldDB" id="A0A1T5JYP2"/>
<feature type="region of interest" description="Disordered" evidence="8">
    <location>
        <begin position="292"/>
        <end position="334"/>
    </location>
</feature>
<dbReference type="EMBL" id="FUZQ01000003">
    <property type="protein sequence ID" value="SKC56358.1"/>
    <property type="molecule type" value="Genomic_DNA"/>
</dbReference>
<evidence type="ECO:0000256" key="2">
    <source>
        <dbReference type="ARBA" id="ARBA00022475"/>
    </source>
</evidence>
<keyword evidence="10" id="KW-1185">Reference proteome</keyword>
<dbReference type="Pfam" id="PF01790">
    <property type="entry name" value="LGT"/>
    <property type="match status" value="1"/>
</dbReference>
<dbReference type="UniPathway" id="UPA00664"/>
<dbReference type="STRING" id="526729.SAMN04324258_1646"/>
<evidence type="ECO:0000256" key="4">
    <source>
        <dbReference type="ARBA" id="ARBA00022692"/>
    </source>
</evidence>
<keyword evidence="9" id="KW-0449">Lipoprotein</keyword>
<evidence type="ECO:0000256" key="1">
    <source>
        <dbReference type="ARBA" id="ARBA00007150"/>
    </source>
</evidence>
<keyword evidence="5 7" id="KW-1133">Transmembrane helix</keyword>
<feature type="transmembrane region" description="Helical" evidence="7">
    <location>
        <begin position="188"/>
        <end position="206"/>
    </location>
</feature>
<dbReference type="RefSeq" id="WP_079573371.1">
    <property type="nucleotide sequence ID" value="NZ_FUZQ01000003.1"/>
</dbReference>
<comment type="similarity">
    <text evidence="1 7">Belongs to the Lgt family.</text>
</comment>
<dbReference type="PANTHER" id="PTHR30589">
    <property type="entry name" value="PROLIPOPROTEIN DIACYLGLYCERYL TRANSFERASE"/>
    <property type="match status" value="1"/>
</dbReference>
<gene>
    <name evidence="7" type="primary">lgt</name>
    <name evidence="9" type="ORF">SAMN04324258_1646</name>
</gene>
<feature type="binding site" evidence="7">
    <location>
        <position position="150"/>
    </location>
    <ligand>
        <name>a 1,2-diacyl-sn-glycero-3-phospho-(1'-sn-glycerol)</name>
        <dbReference type="ChEBI" id="CHEBI:64716"/>
    </ligand>
</feature>
<accession>A0A1T5JYP2</accession>
<comment type="subcellular location">
    <subcellularLocation>
        <location evidence="7">Cell membrane</location>
        <topology evidence="7">Multi-pass membrane protein</topology>
    </subcellularLocation>
</comment>
<dbReference type="OrthoDB" id="871140at2"/>
<proteinExistence type="inferred from homology"/>
<feature type="compositionally biased region" description="Low complexity" evidence="8">
    <location>
        <begin position="323"/>
        <end position="334"/>
    </location>
</feature>
<dbReference type="PROSITE" id="PS01311">
    <property type="entry name" value="LGT"/>
    <property type="match status" value="1"/>
</dbReference>
<protein>
    <recommendedName>
        <fullName evidence="7">Phosphatidylglycerol--prolipoprotein diacylglyceryl transferase</fullName>
        <ecNumber evidence="7">2.5.1.145</ecNumber>
    </recommendedName>
</protein>